<dbReference type="GO" id="GO:0042158">
    <property type="term" value="P:lipoprotein biosynthetic process"/>
    <property type="evidence" value="ECO:0007669"/>
    <property type="project" value="UniProtKB-UniRule"/>
</dbReference>
<comment type="similarity">
    <text evidence="1 7">Belongs to the Lgt family.</text>
</comment>
<dbReference type="HAMAP" id="MF_01147">
    <property type="entry name" value="Lgt"/>
    <property type="match status" value="1"/>
</dbReference>
<sequence length="344" mass="39545">MPLIQQENMLQYIIWNVDPEIFRIGSLPVRWYGLLFATGFLIGIQIMTHIFKTEKRPLADTDSLLMTVVISTILGARLGHFLFYEPYMFIQDPLYIITPPFGGLASHGGVLGIIIGLWLYSRRQSSQTSGQTFLWVSDRICIVGALAGAFIRFGNLMNSEIFGKPTDVPWAFVFLRDHEFSQVPRHPTQLYESLSYLILFIGLFWYWKNYRNQAVSGTMLGISLVWIFGLRFFWEFFKENQVTFEDSMSLNMGQLLSVPAILLGLILLLRNFIRPTSLIPIALVVQSSSLCYQCDYQSALPDSRKVNMNKCEVLISETHSLETRRFQVYMVKTKKQLSKRSSLT</sequence>
<feature type="transmembrane region" description="Helical" evidence="7">
    <location>
        <begin position="190"/>
        <end position="207"/>
    </location>
</feature>
<reference evidence="8 9" key="1">
    <citation type="submission" date="2016-10" db="EMBL/GenBank/DDBJ databases">
        <authorList>
            <person name="de Groot N.N."/>
        </authorList>
    </citation>
    <scope>NUCLEOTIDE SEQUENCE [LARGE SCALE GENOMIC DNA]</scope>
    <source>
        <strain evidence="8 9">DSM 26130</strain>
    </source>
</reference>
<feature type="binding site" evidence="7">
    <location>
        <position position="152"/>
    </location>
    <ligand>
        <name>a 1,2-diacyl-sn-glycero-3-phospho-(1'-sn-glycerol)</name>
        <dbReference type="ChEBI" id="CHEBI:64716"/>
    </ligand>
</feature>
<dbReference type="Proteomes" id="UP000198598">
    <property type="component" value="Unassembled WGS sequence"/>
</dbReference>
<protein>
    <recommendedName>
        <fullName evidence="7">Phosphatidylglycerol--prolipoprotein diacylglyceryl transferase</fullName>
        <ecNumber evidence="7">2.5.1.145</ecNumber>
    </recommendedName>
</protein>
<keyword evidence="2 7" id="KW-1003">Cell membrane</keyword>
<evidence type="ECO:0000256" key="2">
    <source>
        <dbReference type="ARBA" id="ARBA00022475"/>
    </source>
</evidence>
<dbReference type="EMBL" id="FOLQ01000020">
    <property type="protein sequence ID" value="SFE82620.1"/>
    <property type="molecule type" value="Genomic_DNA"/>
</dbReference>
<dbReference type="RefSeq" id="WP_317039725.1">
    <property type="nucleotide sequence ID" value="NZ_FOLQ01000020.1"/>
</dbReference>
<keyword evidence="6 7" id="KW-0472">Membrane</keyword>
<evidence type="ECO:0000256" key="6">
    <source>
        <dbReference type="ARBA" id="ARBA00023136"/>
    </source>
</evidence>
<comment type="pathway">
    <text evidence="7">Protein modification; lipoprotein biosynthesis (diacylglyceryl transfer).</text>
</comment>
<evidence type="ECO:0000313" key="9">
    <source>
        <dbReference type="Proteomes" id="UP000198598"/>
    </source>
</evidence>
<dbReference type="PANTHER" id="PTHR30589:SF0">
    <property type="entry name" value="PHOSPHATIDYLGLYCEROL--PROLIPOPROTEIN DIACYLGLYCERYL TRANSFERASE"/>
    <property type="match status" value="1"/>
</dbReference>
<dbReference type="NCBIfam" id="TIGR00544">
    <property type="entry name" value="lgt"/>
    <property type="match status" value="1"/>
</dbReference>
<evidence type="ECO:0000256" key="5">
    <source>
        <dbReference type="ARBA" id="ARBA00022989"/>
    </source>
</evidence>
<keyword evidence="8" id="KW-0449">Lipoprotein</keyword>
<proteinExistence type="inferred from homology"/>
<dbReference type="InterPro" id="IPR001640">
    <property type="entry name" value="Lgt"/>
</dbReference>
<feature type="transmembrane region" description="Helical" evidence="7">
    <location>
        <begin position="132"/>
        <end position="153"/>
    </location>
</feature>
<accession>A0A1I2DRT3</accession>
<evidence type="ECO:0000256" key="3">
    <source>
        <dbReference type="ARBA" id="ARBA00022679"/>
    </source>
</evidence>
<comment type="subcellular location">
    <subcellularLocation>
        <location evidence="7">Cell membrane</location>
        <topology evidence="7">Multi-pass membrane protein</topology>
    </subcellularLocation>
</comment>
<dbReference type="GO" id="GO:0008961">
    <property type="term" value="F:phosphatidylglycerol-prolipoprotein diacylglyceryl transferase activity"/>
    <property type="evidence" value="ECO:0007669"/>
    <property type="project" value="UniProtKB-UniRule"/>
</dbReference>
<dbReference type="EC" id="2.5.1.145" evidence="7"/>
<comment type="function">
    <text evidence="7">Catalyzes the transfer of the diacylglyceryl group from phosphatidylglycerol to the sulfhydryl group of the N-terminal cysteine of a prolipoprotein, the first step in the formation of mature lipoproteins.</text>
</comment>
<feature type="transmembrane region" description="Helical" evidence="7">
    <location>
        <begin position="214"/>
        <end position="234"/>
    </location>
</feature>
<dbReference type="STRING" id="662367.SAMN05216167_12021"/>
<gene>
    <name evidence="7" type="primary">lgt</name>
    <name evidence="8" type="ORF">SAMN05216167_12021</name>
</gene>
<evidence type="ECO:0000256" key="1">
    <source>
        <dbReference type="ARBA" id="ARBA00007150"/>
    </source>
</evidence>
<dbReference type="GO" id="GO:0005886">
    <property type="term" value="C:plasma membrane"/>
    <property type="evidence" value="ECO:0007669"/>
    <property type="project" value="UniProtKB-SubCell"/>
</dbReference>
<keyword evidence="9" id="KW-1185">Reference proteome</keyword>
<evidence type="ECO:0000313" key="8">
    <source>
        <dbReference type="EMBL" id="SFE82620.1"/>
    </source>
</evidence>
<keyword evidence="3 7" id="KW-0808">Transferase</keyword>
<evidence type="ECO:0000256" key="4">
    <source>
        <dbReference type="ARBA" id="ARBA00022692"/>
    </source>
</evidence>
<feature type="transmembrane region" description="Helical" evidence="7">
    <location>
        <begin position="31"/>
        <end position="51"/>
    </location>
</feature>
<keyword evidence="4 7" id="KW-0812">Transmembrane</keyword>
<dbReference type="UniPathway" id="UPA00664"/>
<dbReference type="Pfam" id="PF01790">
    <property type="entry name" value="LGT"/>
    <property type="match status" value="1"/>
</dbReference>
<feature type="transmembrane region" description="Helical" evidence="7">
    <location>
        <begin position="96"/>
        <end position="120"/>
    </location>
</feature>
<name>A0A1I2DRT3_9BACT</name>
<comment type="catalytic activity">
    <reaction evidence="7">
        <text>L-cysteinyl-[prolipoprotein] + a 1,2-diacyl-sn-glycero-3-phospho-(1'-sn-glycerol) = an S-1,2-diacyl-sn-glyceryl-L-cysteinyl-[prolipoprotein] + sn-glycerol 1-phosphate + H(+)</text>
        <dbReference type="Rhea" id="RHEA:56712"/>
        <dbReference type="Rhea" id="RHEA-COMP:14679"/>
        <dbReference type="Rhea" id="RHEA-COMP:14680"/>
        <dbReference type="ChEBI" id="CHEBI:15378"/>
        <dbReference type="ChEBI" id="CHEBI:29950"/>
        <dbReference type="ChEBI" id="CHEBI:57685"/>
        <dbReference type="ChEBI" id="CHEBI:64716"/>
        <dbReference type="ChEBI" id="CHEBI:140658"/>
        <dbReference type="EC" id="2.5.1.145"/>
    </reaction>
</comment>
<organism evidence="8 9">
    <name type="scientific">Spirosoma endophyticum</name>
    <dbReference type="NCBI Taxonomy" id="662367"/>
    <lineage>
        <taxon>Bacteria</taxon>
        <taxon>Pseudomonadati</taxon>
        <taxon>Bacteroidota</taxon>
        <taxon>Cytophagia</taxon>
        <taxon>Cytophagales</taxon>
        <taxon>Cytophagaceae</taxon>
        <taxon>Spirosoma</taxon>
    </lineage>
</organism>
<feature type="transmembrane region" description="Helical" evidence="7">
    <location>
        <begin position="63"/>
        <end position="84"/>
    </location>
</feature>
<feature type="transmembrane region" description="Helical" evidence="7">
    <location>
        <begin position="254"/>
        <end position="273"/>
    </location>
</feature>
<keyword evidence="5 7" id="KW-1133">Transmembrane helix</keyword>
<evidence type="ECO:0000256" key="7">
    <source>
        <dbReference type="HAMAP-Rule" id="MF_01147"/>
    </source>
</evidence>
<dbReference type="AlphaFoldDB" id="A0A1I2DRT3"/>
<dbReference type="PANTHER" id="PTHR30589">
    <property type="entry name" value="PROLIPOPROTEIN DIACYLGLYCERYL TRANSFERASE"/>
    <property type="match status" value="1"/>
</dbReference>